<dbReference type="RefSeq" id="WP_009340346.1">
    <property type="nucleotide sequence ID" value="NZ_CCAZ020000001.1"/>
</dbReference>
<evidence type="ECO:0008006" key="4">
    <source>
        <dbReference type="Google" id="ProtNLM"/>
    </source>
</evidence>
<dbReference type="InterPro" id="IPR014558">
    <property type="entry name" value="UCP029720"/>
</dbReference>
<dbReference type="STRING" id="1035.BN961_02351"/>
<keyword evidence="3" id="KW-1185">Reference proteome</keyword>
<dbReference type="GO" id="GO:0043448">
    <property type="term" value="P:alkane catabolic process"/>
    <property type="evidence" value="ECO:0007669"/>
    <property type="project" value="TreeGrafter"/>
</dbReference>
<dbReference type="Pfam" id="PF03640">
    <property type="entry name" value="Lipoprotein_15"/>
    <property type="match status" value="2"/>
</dbReference>
<organism evidence="2 3">
    <name type="scientific">Afipia felis</name>
    <name type="common">Cat scratch disease bacillus</name>
    <dbReference type="NCBI Taxonomy" id="1035"/>
    <lineage>
        <taxon>Bacteria</taxon>
        <taxon>Pseudomonadati</taxon>
        <taxon>Pseudomonadota</taxon>
        <taxon>Alphaproteobacteria</taxon>
        <taxon>Hyphomicrobiales</taxon>
        <taxon>Nitrobacteraceae</taxon>
        <taxon>Afipia</taxon>
    </lineage>
</organism>
<dbReference type="OrthoDB" id="9800666at2"/>
<evidence type="ECO:0000313" key="3">
    <source>
        <dbReference type="Proteomes" id="UP000035762"/>
    </source>
</evidence>
<keyword evidence="1" id="KW-0732">Signal</keyword>
<sequence>MKTSLKFAAAIVMTTAFGSLAFAQTMAPAPAKTAESSKGKILVDAKGMTLYTFAKDSAGKSACNGPCAANWPILAASADAKASGDWTVVTRDDGSKMWAYKGKPLYTFKQDMAAGDVKGDGFLNGAWHVAKP</sequence>
<reference evidence="2 3" key="1">
    <citation type="journal article" date="2014" name="Genome Announc.">
        <title>Genome Sequence of Afipia felis Strain 76713, Isolated in Hospital Water Using an Amoeba Co-Culture Procedure.</title>
        <authorList>
            <person name="Benamar S."/>
            <person name="La Scola B."/>
            <person name="Croce O."/>
        </authorList>
    </citation>
    <scope>NUCLEOTIDE SEQUENCE [LARGE SCALE GENOMIC DNA]</scope>
    <source>
        <strain evidence="2 3">76713</strain>
    </source>
</reference>
<dbReference type="PANTHER" id="PTHR39335">
    <property type="entry name" value="BLL4220 PROTEIN"/>
    <property type="match status" value="1"/>
</dbReference>
<feature type="signal peptide" evidence="1">
    <location>
        <begin position="1"/>
        <end position="23"/>
    </location>
</feature>
<dbReference type="InterPro" id="IPR005297">
    <property type="entry name" value="Lipoprotein_repeat"/>
</dbReference>
<evidence type="ECO:0000256" key="1">
    <source>
        <dbReference type="SAM" id="SignalP"/>
    </source>
</evidence>
<dbReference type="Proteomes" id="UP000035762">
    <property type="component" value="Unassembled WGS sequence"/>
</dbReference>
<dbReference type="PIRSF" id="PIRSF029720">
    <property type="entry name" value="UCP029720"/>
    <property type="match status" value="1"/>
</dbReference>
<accession>A0A090MNJ1</accession>
<dbReference type="AlphaFoldDB" id="A0A090MNJ1"/>
<feature type="chain" id="PRO_5001859761" description="Lipoprotein with Yx(FWY)xxD motif" evidence="1">
    <location>
        <begin position="24"/>
        <end position="132"/>
    </location>
</feature>
<name>A0A090MNJ1_AFIFE</name>
<evidence type="ECO:0000313" key="2">
    <source>
        <dbReference type="EMBL" id="CEG08931.1"/>
    </source>
</evidence>
<comment type="caution">
    <text evidence="2">The sequence shown here is derived from an EMBL/GenBank/DDBJ whole genome shotgun (WGS) entry which is preliminary data.</text>
</comment>
<proteinExistence type="predicted"/>
<protein>
    <recommendedName>
        <fullName evidence="4">Lipoprotein with Yx(FWY)xxD motif</fullName>
    </recommendedName>
</protein>
<dbReference type="PANTHER" id="PTHR39335:SF1">
    <property type="entry name" value="BLL4220 PROTEIN"/>
    <property type="match status" value="1"/>
</dbReference>
<dbReference type="EMBL" id="CCAZ020000001">
    <property type="protein sequence ID" value="CEG08931.1"/>
    <property type="molecule type" value="Genomic_DNA"/>
</dbReference>
<gene>
    <name evidence="2" type="ORF">BN961_02351</name>
</gene>